<sequence length="157" mass="17845">MTALCGIIWRSAASLKIKILVWLVGQGRILTKSYCAKWCSNISTQCILCNEGEETVDHLFRECAVAGGIWMRLSALCNHRLNCLSLGEFWEATRRLTNSGDGSVEAKVCRMMVPAGLWAIWLTRNPVVFRGQRFYMKKPLGHHIWFHQGLGKIHRGR</sequence>
<organism evidence="3 4">
    <name type="scientific">Acorus calamus</name>
    <name type="common">Sweet flag</name>
    <dbReference type="NCBI Taxonomy" id="4465"/>
    <lineage>
        <taxon>Eukaryota</taxon>
        <taxon>Viridiplantae</taxon>
        <taxon>Streptophyta</taxon>
        <taxon>Embryophyta</taxon>
        <taxon>Tracheophyta</taxon>
        <taxon>Spermatophyta</taxon>
        <taxon>Magnoliopsida</taxon>
        <taxon>Liliopsida</taxon>
        <taxon>Acoraceae</taxon>
        <taxon>Acorus</taxon>
    </lineage>
</organism>
<gene>
    <name evidence="3" type="ORF">QJS10_CPB13g01637</name>
</gene>
<feature type="chain" id="PRO_5043608755" description="Reverse transcriptase zinc-binding domain-containing protein" evidence="1">
    <location>
        <begin position="28"/>
        <end position="157"/>
    </location>
</feature>
<protein>
    <recommendedName>
        <fullName evidence="2">Reverse transcriptase zinc-binding domain-containing protein</fullName>
    </recommendedName>
</protein>
<reference evidence="3" key="1">
    <citation type="journal article" date="2023" name="Nat. Commun.">
        <title>Diploid and tetraploid genomes of Acorus and the evolution of monocots.</title>
        <authorList>
            <person name="Ma L."/>
            <person name="Liu K.W."/>
            <person name="Li Z."/>
            <person name="Hsiao Y.Y."/>
            <person name="Qi Y."/>
            <person name="Fu T."/>
            <person name="Tang G.D."/>
            <person name="Zhang D."/>
            <person name="Sun W.H."/>
            <person name="Liu D.K."/>
            <person name="Li Y."/>
            <person name="Chen G.Z."/>
            <person name="Liu X.D."/>
            <person name="Liao X.Y."/>
            <person name="Jiang Y.T."/>
            <person name="Yu X."/>
            <person name="Hao Y."/>
            <person name="Huang J."/>
            <person name="Zhao X.W."/>
            <person name="Ke S."/>
            <person name="Chen Y.Y."/>
            <person name="Wu W.L."/>
            <person name="Hsu J.L."/>
            <person name="Lin Y.F."/>
            <person name="Huang M.D."/>
            <person name="Li C.Y."/>
            <person name="Huang L."/>
            <person name="Wang Z.W."/>
            <person name="Zhao X."/>
            <person name="Zhong W.Y."/>
            <person name="Peng D.H."/>
            <person name="Ahmad S."/>
            <person name="Lan S."/>
            <person name="Zhang J.S."/>
            <person name="Tsai W.C."/>
            <person name="Van de Peer Y."/>
            <person name="Liu Z.J."/>
        </authorList>
    </citation>
    <scope>NUCLEOTIDE SEQUENCE</scope>
    <source>
        <strain evidence="3">CP</strain>
    </source>
</reference>
<proteinExistence type="predicted"/>
<evidence type="ECO:0000256" key="1">
    <source>
        <dbReference type="SAM" id="SignalP"/>
    </source>
</evidence>
<dbReference type="Proteomes" id="UP001180020">
    <property type="component" value="Unassembled WGS sequence"/>
</dbReference>
<reference evidence="3" key="2">
    <citation type="submission" date="2023-06" db="EMBL/GenBank/DDBJ databases">
        <authorList>
            <person name="Ma L."/>
            <person name="Liu K.-W."/>
            <person name="Li Z."/>
            <person name="Hsiao Y.-Y."/>
            <person name="Qi Y."/>
            <person name="Fu T."/>
            <person name="Tang G."/>
            <person name="Zhang D."/>
            <person name="Sun W.-H."/>
            <person name="Liu D.-K."/>
            <person name="Li Y."/>
            <person name="Chen G.-Z."/>
            <person name="Liu X.-D."/>
            <person name="Liao X.-Y."/>
            <person name="Jiang Y.-T."/>
            <person name="Yu X."/>
            <person name="Hao Y."/>
            <person name="Huang J."/>
            <person name="Zhao X.-W."/>
            <person name="Ke S."/>
            <person name="Chen Y.-Y."/>
            <person name="Wu W.-L."/>
            <person name="Hsu J.-L."/>
            <person name="Lin Y.-F."/>
            <person name="Huang M.-D."/>
            <person name="Li C.-Y."/>
            <person name="Huang L."/>
            <person name="Wang Z.-W."/>
            <person name="Zhao X."/>
            <person name="Zhong W.-Y."/>
            <person name="Peng D.-H."/>
            <person name="Ahmad S."/>
            <person name="Lan S."/>
            <person name="Zhang J.-S."/>
            <person name="Tsai W.-C."/>
            <person name="Van De Peer Y."/>
            <person name="Liu Z.-J."/>
        </authorList>
    </citation>
    <scope>NUCLEOTIDE SEQUENCE</scope>
    <source>
        <strain evidence="3">CP</strain>
        <tissue evidence="3">Leaves</tissue>
    </source>
</reference>
<dbReference type="Pfam" id="PF13966">
    <property type="entry name" value="zf-RVT"/>
    <property type="match status" value="1"/>
</dbReference>
<keyword evidence="4" id="KW-1185">Reference proteome</keyword>
<feature type="domain" description="Reverse transcriptase zinc-binding" evidence="2">
    <location>
        <begin position="5"/>
        <end position="70"/>
    </location>
</feature>
<evidence type="ECO:0000259" key="2">
    <source>
        <dbReference type="Pfam" id="PF13966"/>
    </source>
</evidence>
<accession>A0AAV9DJ16</accession>
<comment type="caution">
    <text evidence="3">The sequence shown here is derived from an EMBL/GenBank/DDBJ whole genome shotgun (WGS) entry which is preliminary data.</text>
</comment>
<keyword evidence="1" id="KW-0732">Signal</keyword>
<evidence type="ECO:0000313" key="4">
    <source>
        <dbReference type="Proteomes" id="UP001180020"/>
    </source>
</evidence>
<dbReference type="AlphaFoldDB" id="A0AAV9DJ16"/>
<feature type="signal peptide" evidence="1">
    <location>
        <begin position="1"/>
        <end position="27"/>
    </location>
</feature>
<evidence type="ECO:0000313" key="3">
    <source>
        <dbReference type="EMBL" id="KAK1301182.1"/>
    </source>
</evidence>
<dbReference type="EMBL" id="JAUJYO010000013">
    <property type="protein sequence ID" value="KAK1301182.1"/>
    <property type="molecule type" value="Genomic_DNA"/>
</dbReference>
<name>A0AAV9DJ16_ACOCL</name>
<dbReference type="InterPro" id="IPR026960">
    <property type="entry name" value="RVT-Znf"/>
</dbReference>